<dbReference type="SUPFAM" id="SSF53756">
    <property type="entry name" value="UDP-Glycosyltransferase/glycogen phosphorylase"/>
    <property type="match status" value="1"/>
</dbReference>
<gene>
    <name evidence="2" type="ORF">FPZ24_11635</name>
</gene>
<keyword evidence="2" id="KW-0808">Transferase</keyword>
<evidence type="ECO:0000259" key="1">
    <source>
        <dbReference type="Pfam" id="PF00534"/>
    </source>
</evidence>
<dbReference type="OrthoDB" id="9790710at2"/>
<dbReference type="InterPro" id="IPR001296">
    <property type="entry name" value="Glyco_trans_1"/>
</dbReference>
<proteinExistence type="predicted"/>
<dbReference type="RefSeq" id="WP_146572157.1">
    <property type="nucleotide sequence ID" value="NZ_CP042306.1"/>
</dbReference>
<dbReference type="PANTHER" id="PTHR45947:SF15">
    <property type="entry name" value="TEICHURONIC ACID BIOSYNTHESIS GLYCOSYLTRANSFERASE TUAC-RELATED"/>
    <property type="match status" value="1"/>
</dbReference>
<name>A0A5B8LIX6_9SPHN</name>
<dbReference type="Proteomes" id="UP000315673">
    <property type="component" value="Chromosome"/>
</dbReference>
<dbReference type="AlphaFoldDB" id="A0A5B8LIX6"/>
<dbReference type="KEGG" id="spai:FPZ24_11635"/>
<feature type="domain" description="Glycosyl transferase family 1" evidence="1">
    <location>
        <begin position="221"/>
        <end position="375"/>
    </location>
</feature>
<accession>A0A5B8LIX6</accession>
<dbReference type="Pfam" id="PF00534">
    <property type="entry name" value="Glycos_transf_1"/>
    <property type="match status" value="1"/>
</dbReference>
<sequence>MIIGYLVSEYPGISHTFIRREVATLRDAGLDIRTYSVRKTGVSADDSDAQAERDHTFVIQQASASSFVGTNIKALAKHPVRYFSTLKLAFGHRVPGLRALLLCVFHFLEAIVLADRLERDGVTRLHAHFANAGATVGMLAAHFRGLPWSLTLHGISEFDYPAGWLLPAKLERADFAACVSYFGMAQAMRLTLPEIWKKLAVVRCAIDPASLPVADRHSRSGALKLICVGRLSAEKGHAGLIGVVQRLTRAGADMHLTLVGDGPQRVTLEALVTELDVRDRVTFAGAATERDTLEAIAKADILVLASFMEGLPIVLIEALAMGIPVVASRVAGIPEVVEEGRTGLLFEPGNWRQLEDALGRLSREPSLRDDLARQTPSQQFGQFFYPDAARPLIGLFNDAPTG</sequence>
<dbReference type="GO" id="GO:0016757">
    <property type="term" value="F:glycosyltransferase activity"/>
    <property type="evidence" value="ECO:0007669"/>
    <property type="project" value="InterPro"/>
</dbReference>
<evidence type="ECO:0000313" key="3">
    <source>
        <dbReference type="Proteomes" id="UP000315673"/>
    </source>
</evidence>
<dbReference type="Gene3D" id="3.40.50.2000">
    <property type="entry name" value="Glycogen Phosphorylase B"/>
    <property type="match status" value="2"/>
</dbReference>
<protein>
    <submittedName>
        <fullName evidence="2">Glycosyltransferase family 4 protein</fullName>
    </submittedName>
</protein>
<dbReference type="PANTHER" id="PTHR45947">
    <property type="entry name" value="SULFOQUINOVOSYL TRANSFERASE SQD2"/>
    <property type="match status" value="1"/>
</dbReference>
<evidence type="ECO:0000313" key="2">
    <source>
        <dbReference type="EMBL" id="QDZ08051.1"/>
    </source>
</evidence>
<reference evidence="2 3" key="1">
    <citation type="submission" date="2019-07" db="EMBL/GenBank/DDBJ databases">
        <title>Full genome sequence of Sphingomonas sp. 4R-6-7(HKS19).</title>
        <authorList>
            <person name="Im W.-T."/>
        </authorList>
    </citation>
    <scope>NUCLEOTIDE SEQUENCE [LARGE SCALE GENOMIC DNA]</scope>
    <source>
        <strain evidence="2 3">HKS19</strain>
    </source>
</reference>
<organism evidence="2 3">
    <name type="scientific">Sphingomonas panacisoli</name>
    <dbReference type="NCBI Taxonomy" id="1813879"/>
    <lineage>
        <taxon>Bacteria</taxon>
        <taxon>Pseudomonadati</taxon>
        <taxon>Pseudomonadota</taxon>
        <taxon>Alphaproteobacteria</taxon>
        <taxon>Sphingomonadales</taxon>
        <taxon>Sphingomonadaceae</taxon>
        <taxon>Sphingomonas</taxon>
    </lineage>
</organism>
<dbReference type="InterPro" id="IPR050194">
    <property type="entry name" value="Glycosyltransferase_grp1"/>
</dbReference>
<dbReference type="EMBL" id="CP042306">
    <property type="protein sequence ID" value="QDZ08051.1"/>
    <property type="molecule type" value="Genomic_DNA"/>
</dbReference>
<keyword evidence="3" id="KW-1185">Reference proteome</keyword>